<dbReference type="OrthoDB" id="9794407at2"/>
<evidence type="ECO:0000256" key="2">
    <source>
        <dbReference type="PIRSR" id="PIRSR620019-2"/>
    </source>
</evidence>
<dbReference type="Gene3D" id="3.40.50.20">
    <property type="match status" value="1"/>
</dbReference>
<feature type="binding site" evidence="2">
    <location>
        <begin position="10"/>
        <end position="12"/>
    </location>
    <ligand>
        <name>substrate</name>
    </ligand>
</feature>
<proteinExistence type="predicted"/>
<dbReference type="CDD" id="cd03360">
    <property type="entry name" value="LbH_AT_putative"/>
    <property type="match status" value="1"/>
</dbReference>
<dbReference type="SUPFAM" id="SSF51161">
    <property type="entry name" value="Trimeric LpxA-like enzymes"/>
    <property type="match status" value="1"/>
</dbReference>
<dbReference type="EMBL" id="UGGP01000001">
    <property type="protein sequence ID" value="STO07245.1"/>
    <property type="molecule type" value="Genomic_DNA"/>
</dbReference>
<dbReference type="InterPro" id="IPR041561">
    <property type="entry name" value="PglD_N"/>
</dbReference>
<evidence type="ECO:0000313" key="5">
    <source>
        <dbReference type="Proteomes" id="UP000254060"/>
    </source>
</evidence>
<dbReference type="AlphaFoldDB" id="A0A377FS00"/>
<dbReference type="InterPro" id="IPR011004">
    <property type="entry name" value="Trimer_LpxA-like_sf"/>
</dbReference>
<dbReference type="PANTHER" id="PTHR43300">
    <property type="entry name" value="ACETYLTRANSFERASE"/>
    <property type="match status" value="1"/>
</dbReference>
<dbReference type="NCBIfam" id="TIGR03570">
    <property type="entry name" value="NeuD_NnaD"/>
    <property type="match status" value="1"/>
</dbReference>
<keyword evidence="4" id="KW-0012">Acyltransferase</keyword>
<evidence type="ECO:0000313" key="4">
    <source>
        <dbReference type="EMBL" id="STO07245.1"/>
    </source>
</evidence>
<feature type="site" description="Increases basicity of active site His" evidence="1">
    <location>
        <position position="137"/>
    </location>
</feature>
<organism evidence="4 5">
    <name type="scientific">Exiguobacterium aurantiacum</name>
    <dbReference type="NCBI Taxonomy" id="33987"/>
    <lineage>
        <taxon>Bacteria</taxon>
        <taxon>Bacillati</taxon>
        <taxon>Bacillota</taxon>
        <taxon>Bacilli</taxon>
        <taxon>Bacillales</taxon>
        <taxon>Bacillales Family XII. Incertae Sedis</taxon>
        <taxon>Exiguobacterium</taxon>
    </lineage>
</organism>
<sequence>MKKLLIIGASGHGKVVANIAHDCGDWNEISFLDDDLNKVGSSLIGFNIIDTTANLELYIDDYEFVVGIGDAYVREEVTHKLLEMGAYLSTLIHPSAVIGLDVKIDQGTVLMPMCVVNSSSTIGLGCIINTGSTVDHDCELGAFVHVSPGSTIAGTVKIGSRTWIGTGARIINNLSVFQDCTIAAGAVVVKSINSPGLYIGIPAREVIK</sequence>
<feature type="active site" description="Proton acceptor" evidence="1">
    <location>
        <position position="136"/>
    </location>
</feature>
<dbReference type="STRING" id="1397694.GCA_000702585_01106"/>
<feature type="domain" description="PglD N-terminal" evidence="3">
    <location>
        <begin position="3"/>
        <end position="81"/>
    </location>
</feature>
<dbReference type="InterPro" id="IPR050179">
    <property type="entry name" value="Trans_hexapeptide_repeat"/>
</dbReference>
<dbReference type="EC" id="2.3.1.89" evidence="4"/>
<evidence type="ECO:0000259" key="3">
    <source>
        <dbReference type="Pfam" id="PF17836"/>
    </source>
</evidence>
<dbReference type="RefSeq" id="WP_029334360.1">
    <property type="nucleotide sequence ID" value="NZ_UGGP01000001.1"/>
</dbReference>
<keyword evidence="4" id="KW-0808">Transferase</keyword>
<feature type="binding site" evidence="2">
    <location>
        <position position="145"/>
    </location>
    <ligand>
        <name>acetyl-CoA</name>
        <dbReference type="ChEBI" id="CHEBI:57288"/>
    </ligand>
</feature>
<dbReference type="GO" id="GO:0047200">
    <property type="term" value="F:tetrahydrodipicolinate N-acetyltransferase activity"/>
    <property type="evidence" value="ECO:0007669"/>
    <property type="project" value="UniProtKB-EC"/>
</dbReference>
<protein>
    <submittedName>
        <fullName evidence="4">2,3,4,5-tetrahydropyridine-2,6-dicarboxylate N-acetyltransferase</fullName>
        <ecNumber evidence="4">2.3.1.89</ecNumber>
    </submittedName>
</protein>
<dbReference type="PANTHER" id="PTHR43300:SF7">
    <property type="entry name" value="UDP-N-ACETYLBACILLOSAMINE N-ACETYLTRANSFERASE"/>
    <property type="match status" value="1"/>
</dbReference>
<dbReference type="Gene3D" id="2.160.10.10">
    <property type="entry name" value="Hexapeptide repeat proteins"/>
    <property type="match status" value="1"/>
</dbReference>
<accession>A0A377FS00</accession>
<evidence type="ECO:0000256" key="1">
    <source>
        <dbReference type="PIRSR" id="PIRSR620019-1"/>
    </source>
</evidence>
<dbReference type="InterPro" id="IPR020019">
    <property type="entry name" value="AcTrfase_PglD-like"/>
</dbReference>
<feature type="binding site" evidence="2">
    <location>
        <position position="69"/>
    </location>
    <ligand>
        <name>substrate</name>
    </ligand>
</feature>
<name>A0A377FS00_9BACL</name>
<gene>
    <name evidence="4" type="primary">dapH_1</name>
    <name evidence="4" type="ORF">NCTC13163_00590</name>
</gene>
<dbReference type="Pfam" id="PF17836">
    <property type="entry name" value="PglD_N"/>
    <property type="match status" value="1"/>
</dbReference>
<dbReference type="Proteomes" id="UP000254060">
    <property type="component" value="Unassembled WGS sequence"/>
</dbReference>
<reference evidence="4 5" key="1">
    <citation type="submission" date="2018-06" db="EMBL/GenBank/DDBJ databases">
        <authorList>
            <consortium name="Pathogen Informatics"/>
            <person name="Doyle S."/>
        </authorList>
    </citation>
    <scope>NUCLEOTIDE SEQUENCE [LARGE SCALE GENOMIC DNA]</scope>
    <source>
        <strain evidence="4 5">NCTC13163</strain>
    </source>
</reference>